<feature type="region of interest" description="Disordered" evidence="2">
    <location>
        <begin position="1"/>
        <end position="21"/>
    </location>
</feature>
<evidence type="ECO:0000256" key="2">
    <source>
        <dbReference type="SAM" id="MobiDB-lite"/>
    </source>
</evidence>
<dbReference type="AlphaFoldDB" id="A0A679IN90"/>
<dbReference type="HAMAP" id="MF_00676">
    <property type="entry name" value="UPF0260"/>
    <property type="match status" value="1"/>
</dbReference>
<dbReference type="Pfam" id="PF03692">
    <property type="entry name" value="CxxCxxCC"/>
    <property type="match status" value="1"/>
</dbReference>
<protein>
    <recommendedName>
        <fullName evidence="1">UPF0260 protein MBUL_01141</fullName>
    </recommendedName>
</protein>
<evidence type="ECO:0000313" key="3">
    <source>
        <dbReference type="EMBL" id="CAA2101368.1"/>
    </source>
</evidence>
<dbReference type="NCBIfam" id="NF003507">
    <property type="entry name" value="PRK05170.2-5"/>
    <property type="match status" value="1"/>
</dbReference>
<dbReference type="PIRSF" id="PIRSF006173">
    <property type="entry name" value="UCP006173"/>
    <property type="match status" value="1"/>
</dbReference>
<sequence length="173" mass="19624">MRDRTSPLLAPDPMAPEPSKPFWREKTLDEMSSSEWESLCDGCGRCCLLKLEDDDTGEVYHTDVGCTLLDGLACNCRDYVNRQRRVPDCVRLTPEAVRTIPWLPPTCAYRLVRDGQDLYPWHPLVSGRQASVHEAGISVRGRISGNEEEFTTDELLDQIVTWPGRTPETEDED</sequence>
<reference evidence="3" key="1">
    <citation type="submission" date="2019-12" db="EMBL/GenBank/DDBJ databases">
        <authorList>
            <person name="Cremers G."/>
        </authorList>
    </citation>
    <scope>NUCLEOTIDE SEQUENCE</scope>
    <source>
        <strain evidence="3">Mbul1</strain>
    </source>
</reference>
<gene>
    <name evidence="3" type="ORF">MBUL_01141</name>
</gene>
<organism evidence="3">
    <name type="scientific">Methylobacterium bullatum</name>
    <dbReference type="NCBI Taxonomy" id="570505"/>
    <lineage>
        <taxon>Bacteria</taxon>
        <taxon>Pseudomonadati</taxon>
        <taxon>Pseudomonadota</taxon>
        <taxon>Alphaproteobacteria</taxon>
        <taxon>Hyphomicrobiales</taxon>
        <taxon>Methylobacteriaceae</taxon>
        <taxon>Methylobacterium</taxon>
    </lineage>
</organism>
<evidence type="ECO:0000256" key="1">
    <source>
        <dbReference type="HAMAP-Rule" id="MF_00676"/>
    </source>
</evidence>
<name>A0A679IN90_9HYPH</name>
<dbReference type="PANTHER" id="PTHR37421:SF1">
    <property type="entry name" value="UPF0260 PROTEIN YCGN"/>
    <property type="match status" value="1"/>
</dbReference>
<dbReference type="EMBL" id="LR743504">
    <property type="protein sequence ID" value="CAA2101368.1"/>
    <property type="molecule type" value="Genomic_DNA"/>
</dbReference>
<dbReference type="PANTHER" id="PTHR37421">
    <property type="entry name" value="UPF0260 PROTEIN YCGN"/>
    <property type="match status" value="1"/>
</dbReference>
<proteinExistence type="inferred from homology"/>
<dbReference type="InterPro" id="IPR005358">
    <property type="entry name" value="Puta_zinc/iron-chelating_dom"/>
</dbReference>
<dbReference type="InterPro" id="IPR008228">
    <property type="entry name" value="UCP006173"/>
</dbReference>
<accession>A0A679IN90</accession>
<dbReference type="NCBIfam" id="NF003501">
    <property type="entry name" value="PRK05170.1-5"/>
    <property type="match status" value="1"/>
</dbReference>
<comment type="similarity">
    <text evidence="1">Belongs to the UPF0260 family.</text>
</comment>